<dbReference type="EMBL" id="JAATJU010008000">
    <property type="protein sequence ID" value="KAH0519045.1"/>
    <property type="molecule type" value="Genomic_DNA"/>
</dbReference>
<keyword evidence="11" id="KW-0469">Meiosis</keyword>
<evidence type="ECO:0000256" key="5">
    <source>
        <dbReference type="ARBA" id="ARBA00022782"/>
    </source>
</evidence>
<keyword evidence="9" id="KW-0744">Spermatogenesis</keyword>
<evidence type="ECO:0000259" key="15">
    <source>
        <dbReference type="PROSITE" id="PS51203"/>
    </source>
</evidence>
<keyword evidence="3" id="KW-0677">Repeat</keyword>
<accession>A0A8J6GXI5</accession>
<reference evidence="16" key="1">
    <citation type="submission" date="2020-03" db="EMBL/GenBank/DDBJ databases">
        <title>Studies in the Genomics of Life Span.</title>
        <authorList>
            <person name="Glass D."/>
        </authorList>
    </citation>
    <scope>NUCLEOTIDE SEQUENCE</scope>
    <source>
        <strain evidence="16">LTLLF</strain>
        <tissue evidence="16">Muscle</tissue>
    </source>
</reference>
<keyword evidence="2" id="KW-0217">Developmental protein</keyword>
<evidence type="ECO:0000256" key="2">
    <source>
        <dbReference type="ARBA" id="ARBA00022473"/>
    </source>
</evidence>
<dbReference type="GO" id="GO:0003676">
    <property type="term" value="F:nucleic acid binding"/>
    <property type="evidence" value="ECO:0007669"/>
    <property type="project" value="InterPro"/>
</dbReference>
<dbReference type="GO" id="GO:0051321">
    <property type="term" value="P:meiotic cell cycle"/>
    <property type="evidence" value="ECO:0007669"/>
    <property type="project" value="UniProtKB-KW"/>
</dbReference>
<keyword evidence="14" id="KW-0732">Signal</keyword>
<feature type="compositionally biased region" description="Basic and acidic residues" evidence="13">
    <location>
        <begin position="1015"/>
        <end position="1025"/>
    </location>
</feature>
<dbReference type="SUPFAM" id="SSF49764">
    <property type="entry name" value="HSP20-like chaperones"/>
    <property type="match status" value="1"/>
</dbReference>
<dbReference type="CDD" id="cd20435">
    <property type="entry name" value="Tudor_TDRD12_rpt2"/>
    <property type="match status" value="1"/>
</dbReference>
<dbReference type="FunFam" id="2.30.30.140:FF:000087">
    <property type="entry name" value="Putative ATP-dependent RNA helicase TDRD12"/>
    <property type="match status" value="1"/>
</dbReference>
<dbReference type="SUPFAM" id="SSF52540">
    <property type="entry name" value="P-loop containing nucleoside triphosphate hydrolases"/>
    <property type="match status" value="1"/>
</dbReference>
<evidence type="ECO:0000256" key="7">
    <source>
        <dbReference type="ARBA" id="ARBA00022806"/>
    </source>
</evidence>
<keyword evidence="5" id="KW-0221">Differentiation</keyword>
<dbReference type="FunFam" id="2.30.30.140:FF:000075">
    <property type="entry name" value="putative ATP-dependent RNA helicase TDRD12"/>
    <property type="match status" value="1"/>
</dbReference>
<dbReference type="AlphaFoldDB" id="A0A8J6GXI5"/>
<dbReference type="GO" id="GO:0003724">
    <property type="term" value="F:RNA helicase activity"/>
    <property type="evidence" value="ECO:0007669"/>
    <property type="project" value="UniProtKB-EC"/>
</dbReference>
<dbReference type="InterPro" id="IPR035437">
    <property type="entry name" value="SNase_OB-fold_sf"/>
</dbReference>
<dbReference type="Pfam" id="PF00567">
    <property type="entry name" value="TUDOR"/>
    <property type="match status" value="2"/>
</dbReference>
<dbReference type="EC" id="3.6.4.13" evidence="1"/>
<feature type="chain" id="PRO_5035220855" description="RNA helicase" evidence="14">
    <location>
        <begin position="19"/>
        <end position="1195"/>
    </location>
</feature>
<dbReference type="InterPro" id="IPR027417">
    <property type="entry name" value="P-loop_NTPase"/>
</dbReference>
<organism evidence="16 17">
    <name type="scientific">Microtus ochrogaster</name>
    <name type="common">Prairie vole</name>
    <dbReference type="NCBI Taxonomy" id="79684"/>
    <lineage>
        <taxon>Eukaryota</taxon>
        <taxon>Metazoa</taxon>
        <taxon>Chordata</taxon>
        <taxon>Craniata</taxon>
        <taxon>Vertebrata</taxon>
        <taxon>Euteleostomi</taxon>
        <taxon>Mammalia</taxon>
        <taxon>Eutheria</taxon>
        <taxon>Euarchontoglires</taxon>
        <taxon>Glires</taxon>
        <taxon>Rodentia</taxon>
        <taxon>Myomorpha</taxon>
        <taxon>Muroidea</taxon>
        <taxon>Cricetidae</taxon>
        <taxon>Arvicolinae</taxon>
        <taxon>Microtus</taxon>
    </lineage>
</organism>
<dbReference type="InterPro" id="IPR011545">
    <property type="entry name" value="DEAD/DEAH_box_helicase_dom"/>
</dbReference>
<evidence type="ECO:0000256" key="13">
    <source>
        <dbReference type="SAM" id="MobiDB-lite"/>
    </source>
</evidence>
<dbReference type="GO" id="GO:0031047">
    <property type="term" value="P:regulatory ncRNA-mediated gene silencing"/>
    <property type="evidence" value="ECO:0007669"/>
    <property type="project" value="UniProtKB-KW"/>
</dbReference>
<dbReference type="Pfam" id="PF04969">
    <property type="entry name" value="CS"/>
    <property type="match status" value="1"/>
</dbReference>
<dbReference type="InterPro" id="IPR008978">
    <property type="entry name" value="HSP20-like_chaperone"/>
</dbReference>
<evidence type="ECO:0000256" key="10">
    <source>
        <dbReference type="ARBA" id="ARBA00023158"/>
    </source>
</evidence>
<evidence type="ECO:0000256" key="12">
    <source>
        <dbReference type="ARBA" id="ARBA00047984"/>
    </source>
</evidence>
<evidence type="ECO:0000313" key="16">
    <source>
        <dbReference type="EMBL" id="KAH0519045.1"/>
    </source>
</evidence>
<dbReference type="Gene3D" id="3.40.50.300">
    <property type="entry name" value="P-loop containing nucleotide triphosphate hydrolases"/>
    <property type="match status" value="2"/>
</dbReference>
<evidence type="ECO:0000256" key="11">
    <source>
        <dbReference type="ARBA" id="ARBA00023254"/>
    </source>
</evidence>
<dbReference type="InterPro" id="IPR002999">
    <property type="entry name" value="Tudor"/>
</dbReference>
<feature type="signal peptide" evidence="14">
    <location>
        <begin position="1"/>
        <end position="18"/>
    </location>
</feature>
<name>A0A8J6GXI5_MICOH</name>
<evidence type="ECO:0000256" key="14">
    <source>
        <dbReference type="SAM" id="SignalP"/>
    </source>
</evidence>
<comment type="catalytic activity">
    <reaction evidence="12">
        <text>ATP + H2O = ADP + phosphate + H(+)</text>
        <dbReference type="Rhea" id="RHEA:13065"/>
        <dbReference type="ChEBI" id="CHEBI:15377"/>
        <dbReference type="ChEBI" id="CHEBI:15378"/>
        <dbReference type="ChEBI" id="CHEBI:30616"/>
        <dbReference type="ChEBI" id="CHEBI:43474"/>
        <dbReference type="ChEBI" id="CHEBI:456216"/>
        <dbReference type="EC" id="3.6.4.13"/>
    </reaction>
</comment>
<dbReference type="SUPFAM" id="SSF63748">
    <property type="entry name" value="Tudor/PWWP/MBT"/>
    <property type="match status" value="2"/>
</dbReference>
<dbReference type="GO" id="GO:0016787">
    <property type="term" value="F:hydrolase activity"/>
    <property type="evidence" value="ECO:0007669"/>
    <property type="project" value="UniProtKB-KW"/>
</dbReference>
<feature type="domain" description="CS" evidence="15">
    <location>
        <begin position="1053"/>
        <end position="1139"/>
    </location>
</feature>
<evidence type="ECO:0000313" key="17">
    <source>
        <dbReference type="Proteomes" id="UP000710432"/>
    </source>
</evidence>
<keyword evidence="10" id="KW-0943">RNA-mediated gene silencing</keyword>
<dbReference type="PANTHER" id="PTHR22655">
    <property type="entry name" value="ATP-DEPENDENT RNA HELICASE TDRD12-RELATED"/>
    <property type="match status" value="1"/>
</dbReference>
<evidence type="ECO:0000256" key="6">
    <source>
        <dbReference type="ARBA" id="ARBA00022801"/>
    </source>
</evidence>
<evidence type="ECO:0000256" key="4">
    <source>
        <dbReference type="ARBA" id="ARBA00022741"/>
    </source>
</evidence>
<dbReference type="PANTHER" id="PTHR22655:SF2">
    <property type="entry name" value="ATP-DEPENDENT RNA HELICASE TDRD12-RELATED"/>
    <property type="match status" value="1"/>
</dbReference>
<proteinExistence type="predicted"/>
<gene>
    <name evidence="16" type="ORF">LTLLF_113355</name>
</gene>
<comment type="caution">
    <text evidence="16">The sequence shown here is derived from an EMBL/GenBank/DDBJ whole genome shotgun (WGS) entry which is preliminary data.</text>
</comment>
<evidence type="ECO:0000256" key="9">
    <source>
        <dbReference type="ARBA" id="ARBA00022871"/>
    </source>
</evidence>
<dbReference type="Gene3D" id="2.30.30.140">
    <property type="match status" value="1"/>
</dbReference>
<dbReference type="PROSITE" id="PS51203">
    <property type="entry name" value="CS"/>
    <property type="match status" value="1"/>
</dbReference>
<keyword evidence="4" id="KW-0547">Nucleotide-binding</keyword>
<evidence type="ECO:0000256" key="1">
    <source>
        <dbReference type="ARBA" id="ARBA00012552"/>
    </source>
</evidence>
<dbReference type="Gene3D" id="2.60.40.790">
    <property type="match status" value="1"/>
</dbReference>
<evidence type="ECO:0000256" key="3">
    <source>
        <dbReference type="ARBA" id="ARBA00022737"/>
    </source>
</evidence>
<dbReference type="GO" id="GO:0005524">
    <property type="term" value="F:ATP binding"/>
    <property type="evidence" value="ECO:0007669"/>
    <property type="project" value="UniProtKB-KW"/>
</dbReference>
<dbReference type="Gene3D" id="2.40.50.90">
    <property type="match status" value="1"/>
</dbReference>
<dbReference type="FunFam" id="3.40.50.300:FF:001517">
    <property type="entry name" value="Putative ATP-dependent RNA helicase TDRD12"/>
    <property type="match status" value="1"/>
</dbReference>
<dbReference type="GO" id="GO:0007283">
    <property type="term" value="P:spermatogenesis"/>
    <property type="evidence" value="ECO:0007669"/>
    <property type="project" value="UniProtKB-KW"/>
</dbReference>
<evidence type="ECO:0000256" key="8">
    <source>
        <dbReference type="ARBA" id="ARBA00022840"/>
    </source>
</evidence>
<keyword evidence="6" id="KW-0378">Hydrolase</keyword>
<keyword evidence="7 16" id="KW-0347">Helicase</keyword>
<dbReference type="FunFam" id="2.60.40.790:FF:000067">
    <property type="entry name" value="Tudor domain-containing 12"/>
    <property type="match status" value="1"/>
</dbReference>
<dbReference type="GO" id="GO:0042078">
    <property type="term" value="P:germ-line stem cell division"/>
    <property type="evidence" value="ECO:0007669"/>
    <property type="project" value="TreeGrafter"/>
</dbReference>
<feature type="region of interest" description="Disordered" evidence="13">
    <location>
        <begin position="1006"/>
        <end position="1025"/>
    </location>
</feature>
<dbReference type="Pfam" id="PF00270">
    <property type="entry name" value="DEAD"/>
    <property type="match status" value="1"/>
</dbReference>
<keyword evidence="8" id="KW-0067">ATP-binding</keyword>
<sequence>MALLLNHTLFCLLKTLQIEDPGCFWVIIKGCRQFLEQEVDYQKLNSAMNDFYSSMCQDIEIKPLMLEEGQVCVVYCQELKCWCRAVIKSIVSSADHYLAECFLVDFAKCIPVKSKKPATKWDSAAIQYFQNILRETTQVEAKLCAVEEDTFEVYLYATIKNEKVCVNDDLVAKNFAYYVSPMGNKNLNMLEKPRPSLNSVPCSSKLSPSLTLWPMLLQGKDNRGMENKAIKYKDSLRDSPKVLFEKKQQCPPLKHMNECIESSAYWPTKRGITIYADPDIPAASGFSQKPNEKLLRLTEKKDCDEKNGCVKLLQFLNPDPLRADEISDLQQLQKVKLGTLQPGVVLRNRIEPCLTLEKSPLSADLKKALQRNKFPGPSHTASYSWPPIARGCDVVVISHCGNDPLLYLPPLLSVLQMGGCYKSLPSRNGPLAVIVCPGWKKAQFIFELLGDYSMSSRPLHPVLLTIGLHKDEAKNMKLPRGCDVIVTTPHSLLRLLTYRSLLFLRLCHLVLDEVQVLFFEANEQMFAILDNFKRNVEVEERESAPHQIVAVGVHWNRHIDHLVREFMKDPYVVITALEEAALYGNVQQVVHLCLECEKTSTLLQILDFVPSQAQKTLIFTCSVAETETVCKVMESNSVFCLKMHKEMSFNLKSILEQWKKKLSPGSHIVLKQGDKKTKSVLLLTERNASQAIGVLRYLERADAKIPSELYEFTAGVLEAKEDKKARRPLCSYLKAFGFCKDKRICPDRHHINPEMDIPRKLSNEALPVSGHVRIIPFYVSNATNYFGRIIDKHLDLYATLNAEMSEYFKDPSNKTAAEKVESLGLYGLEEKTLFQRVQVLEVSQKEDNWGLGSVLVKFIDEGRTKLIARDKLLLLPEKFHTLPPQAVEFIVCRVKPADSEIEWNPKVTRYIHHKIVGKMHDAKVVLALGNTLWIDPMVHVTKLSNLKTSIIDYNVRAEILSMGMGIDNSEHIEQLKKLCKEAKLPAFEDLLGRTSTPTTVEDAMCLQGTPQGDGDTEKSAASKMDLDTQKAEVLSEDTGSDSISRTPQPHVRSFYPQIKWFQKDDVVILKIKIRNVKDYKCKFFTDRVIFSAWVGDKFYSADMELQGDIRKDDCKCVIKDDEPLITLAKEKRACWHGLLKQRHPNVAFDFDHWEECEEDSPFSKVVNSKNLSCKVAVLAENSSTSSNTTDGSDSE</sequence>
<dbReference type="InterPro" id="IPR007052">
    <property type="entry name" value="CS_dom"/>
</dbReference>
<protein>
    <recommendedName>
        <fullName evidence="1">RNA helicase</fullName>
        <ecNumber evidence="1">3.6.4.13</ecNumber>
    </recommendedName>
</protein>
<dbReference type="Proteomes" id="UP000710432">
    <property type="component" value="Unassembled WGS sequence"/>
</dbReference>